<keyword evidence="6" id="KW-1185">Reference proteome</keyword>
<dbReference type="InterPro" id="IPR017867">
    <property type="entry name" value="Tyr_phospatase_low_mol_wt"/>
</dbReference>
<reference evidence="5" key="1">
    <citation type="submission" date="2015-05" db="EMBL/GenBank/DDBJ databases">
        <title>The complete genome of Altererythrobacter atlanticus strain 26DY36.</title>
        <authorList>
            <person name="Wu Y.-H."/>
            <person name="Cheng H."/>
            <person name="Wu X.-W."/>
        </authorList>
    </citation>
    <scope>NUCLEOTIDE SEQUENCE [LARGE SCALE GENOMIC DNA]</scope>
    <source>
        <strain evidence="5">26DY36</strain>
    </source>
</reference>
<dbReference type="Gene3D" id="3.40.50.2300">
    <property type="match status" value="1"/>
</dbReference>
<dbReference type="RefSeq" id="WP_046904420.1">
    <property type="nucleotide sequence ID" value="NZ_CP011452.2"/>
</dbReference>
<dbReference type="KEGG" id="aay:WYH_02980"/>
<evidence type="ECO:0000313" key="5">
    <source>
        <dbReference type="EMBL" id="AKH44001.1"/>
    </source>
</evidence>
<sequence>MSVSVLFVCLGNICRSPLAEAAFRQEAERLGLAVEIDSAGTGDWHIGEPPDHRARAIAQLKGAPIDHLRGRQLAEGDYYRFTHIYALDAENLANILARAPSDATAEIGLLLDCVPGRAGEPVADPYYGDEAGFEITWSDVSAAARALAERLATN</sequence>
<dbReference type="PANTHER" id="PTHR11717">
    <property type="entry name" value="LOW MOLECULAR WEIGHT PROTEIN TYROSINE PHOSPHATASE"/>
    <property type="match status" value="1"/>
</dbReference>
<dbReference type="InterPro" id="IPR036196">
    <property type="entry name" value="Ptyr_pPase_sf"/>
</dbReference>
<dbReference type="SUPFAM" id="SSF52788">
    <property type="entry name" value="Phosphotyrosine protein phosphatases I"/>
    <property type="match status" value="1"/>
</dbReference>
<name>A0A0F7KXN6_9SPHN</name>
<gene>
    <name evidence="5" type="primary">yfkJ</name>
    <name evidence="5" type="ORF">WYH_02980</name>
</gene>
<dbReference type="EC" id="3.1.3.48" evidence="2"/>
<dbReference type="InterPro" id="IPR023485">
    <property type="entry name" value="Ptyr_pPase"/>
</dbReference>
<dbReference type="GO" id="GO:0004725">
    <property type="term" value="F:protein tyrosine phosphatase activity"/>
    <property type="evidence" value="ECO:0007669"/>
    <property type="project" value="UniProtKB-EC"/>
</dbReference>
<comment type="similarity">
    <text evidence="1">Belongs to the low molecular weight phosphotyrosine protein phosphatase family.</text>
</comment>
<evidence type="ECO:0000256" key="2">
    <source>
        <dbReference type="ARBA" id="ARBA00013064"/>
    </source>
</evidence>
<dbReference type="PANTHER" id="PTHR11717:SF7">
    <property type="entry name" value="LOW MOLECULAR WEIGHT PHOSPHOTYROSINE PROTEIN PHOSPHATASE"/>
    <property type="match status" value="1"/>
</dbReference>
<dbReference type="CDD" id="cd16343">
    <property type="entry name" value="LMWPTP"/>
    <property type="match status" value="1"/>
</dbReference>
<evidence type="ECO:0000256" key="1">
    <source>
        <dbReference type="ARBA" id="ARBA00011063"/>
    </source>
</evidence>
<dbReference type="OrthoDB" id="9784339at2"/>
<dbReference type="SMART" id="SM00226">
    <property type="entry name" value="LMWPc"/>
    <property type="match status" value="1"/>
</dbReference>
<keyword evidence="4" id="KW-0904">Protein phosphatase</keyword>
<dbReference type="PRINTS" id="PR00719">
    <property type="entry name" value="LMWPTPASE"/>
</dbReference>
<proteinExistence type="inferred from homology"/>
<dbReference type="AlphaFoldDB" id="A0A0F7KXN6"/>
<protein>
    <recommendedName>
        <fullName evidence="2">protein-tyrosine-phosphatase</fullName>
        <ecNumber evidence="2">3.1.3.48</ecNumber>
    </recommendedName>
</protein>
<dbReference type="Proteomes" id="UP000034392">
    <property type="component" value="Chromosome"/>
</dbReference>
<accession>A0A0F7KXN6</accession>
<dbReference type="PATRIC" id="fig|1267766.3.peg.3016"/>
<dbReference type="Pfam" id="PF01451">
    <property type="entry name" value="LMWPc"/>
    <property type="match status" value="1"/>
</dbReference>
<evidence type="ECO:0000256" key="3">
    <source>
        <dbReference type="ARBA" id="ARBA00022801"/>
    </source>
</evidence>
<evidence type="ECO:0000256" key="4">
    <source>
        <dbReference type="ARBA" id="ARBA00022912"/>
    </source>
</evidence>
<evidence type="ECO:0000313" key="6">
    <source>
        <dbReference type="Proteomes" id="UP000034392"/>
    </source>
</evidence>
<keyword evidence="3 5" id="KW-0378">Hydrolase</keyword>
<dbReference type="EMBL" id="CP011452">
    <property type="protein sequence ID" value="AKH44001.1"/>
    <property type="molecule type" value="Genomic_DNA"/>
</dbReference>
<dbReference type="STRING" id="1267766.WYH_02980"/>
<dbReference type="InterPro" id="IPR050438">
    <property type="entry name" value="LMW_PTPase"/>
</dbReference>
<organism evidence="5 6">
    <name type="scientific">Croceibacterium atlanticum</name>
    <dbReference type="NCBI Taxonomy" id="1267766"/>
    <lineage>
        <taxon>Bacteria</taxon>
        <taxon>Pseudomonadati</taxon>
        <taxon>Pseudomonadota</taxon>
        <taxon>Alphaproteobacteria</taxon>
        <taxon>Sphingomonadales</taxon>
        <taxon>Erythrobacteraceae</taxon>
        <taxon>Croceibacterium</taxon>
    </lineage>
</organism>